<dbReference type="EMBL" id="CAJNDS010002745">
    <property type="protein sequence ID" value="CAE7581823.1"/>
    <property type="molecule type" value="Genomic_DNA"/>
</dbReference>
<comment type="caution">
    <text evidence="4">The sequence shown here is derived from an EMBL/GenBank/DDBJ whole genome shotgun (WGS) entry which is preliminary data.</text>
</comment>
<dbReference type="Proteomes" id="UP000604046">
    <property type="component" value="Unassembled WGS sequence"/>
</dbReference>
<accession>A0A812UVC1</accession>
<dbReference type="SMART" id="SM00248">
    <property type="entry name" value="ANK"/>
    <property type="match status" value="2"/>
</dbReference>
<gene>
    <name evidence="4" type="ORF">SNAT2548_LOCUS33192</name>
</gene>
<evidence type="ECO:0000313" key="5">
    <source>
        <dbReference type="Proteomes" id="UP000604046"/>
    </source>
</evidence>
<evidence type="ECO:0000256" key="3">
    <source>
        <dbReference type="SAM" id="MobiDB-lite"/>
    </source>
</evidence>
<name>A0A812UVC1_9DINO</name>
<dbReference type="InterPro" id="IPR036770">
    <property type="entry name" value="Ankyrin_rpt-contain_sf"/>
</dbReference>
<dbReference type="PANTHER" id="PTHR24173:SF74">
    <property type="entry name" value="ANKYRIN REPEAT DOMAIN-CONTAINING PROTEIN 16"/>
    <property type="match status" value="1"/>
</dbReference>
<evidence type="ECO:0000256" key="1">
    <source>
        <dbReference type="ARBA" id="ARBA00022737"/>
    </source>
</evidence>
<dbReference type="InterPro" id="IPR002110">
    <property type="entry name" value="Ankyrin_rpt"/>
</dbReference>
<dbReference type="AlphaFoldDB" id="A0A812UVC1"/>
<proteinExistence type="predicted"/>
<reference evidence="4" key="1">
    <citation type="submission" date="2021-02" db="EMBL/GenBank/DDBJ databases">
        <authorList>
            <person name="Dougan E. K."/>
            <person name="Rhodes N."/>
            <person name="Thang M."/>
            <person name="Chan C."/>
        </authorList>
    </citation>
    <scope>NUCLEOTIDE SEQUENCE</scope>
</reference>
<evidence type="ECO:0000256" key="2">
    <source>
        <dbReference type="ARBA" id="ARBA00023043"/>
    </source>
</evidence>
<protein>
    <submittedName>
        <fullName evidence="4">Uncharacterized protein</fullName>
    </submittedName>
</protein>
<organism evidence="4 5">
    <name type="scientific">Symbiodinium natans</name>
    <dbReference type="NCBI Taxonomy" id="878477"/>
    <lineage>
        <taxon>Eukaryota</taxon>
        <taxon>Sar</taxon>
        <taxon>Alveolata</taxon>
        <taxon>Dinophyceae</taxon>
        <taxon>Suessiales</taxon>
        <taxon>Symbiodiniaceae</taxon>
        <taxon>Symbiodinium</taxon>
    </lineage>
</organism>
<keyword evidence="2" id="KW-0040">ANK repeat</keyword>
<dbReference type="Pfam" id="PF13637">
    <property type="entry name" value="Ank_4"/>
    <property type="match status" value="1"/>
</dbReference>
<dbReference type="SUPFAM" id="SSF48403">
    <property type="entry name" value="Ankyrin repeat"/>
    <property type="match status" value="1"/>
</dbReference>
<dbReference type="OrthoDB" id="194358at2759"/>
<dbReference type="Gene3D" id="1.25.40.20">
    <property type="entry name" value="Ankyrin repeat-containing domain"/>
    <property type="match status" value="2"/>
</dbReference>
<dbReference type="PANTHER" id="PTHR24173">
    <property type="entry name" value="ANKYRIN REPEAT CONTAINING"/>
    <property type="match status" value="1"/>
</dbReference>
<feature type="region of interest" description="Disordered" evidence="3">
    <location>
        <begin position="1"/>
        <end position="51"/>
    </location>
</feature>
<evidence type="ECO:0000313" key="4">
    <source>
        <dbReference type="EMBL" id="CAE7581823.1"/>
    </source>
</evidence>
<feature type="compositionally biased region" description="Polar residues" evidence="3">
    <location>
        <begin position="36"/>
        <end position="51"/>
    </location>
</feature>
<keyword evidence="1" id="KW-0677">Repeat</keyword>
<keyword evidence="5" id="KW-1185">Reference proteome</keyword>
<sequence>MSGRDFTENEWAQWHREQKAAGGYSDEEWARHRRQNSSSSGNPAHGQASTGTALLPLPEAWKVSLPPRNGPANQPHKPSDLSGLVLTNAVLNQSTANAAIFTEKFKTDDLFLQLTSLAIAHLSSDLRSVLEEDVLSVALHFELLLMAGDRSQVVWKHLAMSCLAAGSAQQPMERKVGGRNGEWILGGTQWYPFAFFQKEARKYGDVRPMCRPTVGLWKVGGRNGEWILGGTQWYPFAFFQKEARKYGDVRPMCRPTVGLWKVGGRNGEWILGLLRPTGRPEATRRPPPEEFQAAEVLMAVAECQEDPDFDTSELWFDVGLGTSSSSEARPLPSSDLPWLPEQSTASLEEEGKLLQEALSEELNRFTDVIAQARNSATRGPLWDLLIAVTQGNVEAVKALLPKQDAVTSCWSERSSWQAVDKFGWTPFHLAAVNGDCAVLSCLKEDMVGRLMHFREALSQPSSGTGLPPFGVACLAGHLEAARSLLQGMAAVDVRDARGNTVLHWAQIGGLEKAHDIPHVGTATVAVPALP</sequence>